<evidence type="ECO:0000256" key="2">
    <source>
        <dbReference type="ARBA" id="ARBA00022741"/>
    </source>
</evidence>
<dbReference type="NCBIfam" id="NF041000">
    <property type="entry name" value="ATPase_ComGA"/>
    <property type="match status" value="1"/>
</dbReference>
<evidence type="ECO:0000313" key="6">
    <source>
        <dbReference type="Proteomes" id="UP000619101"/>
    </source>
</evidence>
<keyword evidence="3" id="KW-0067">ATP-binding</keyword>
<sequence>MINIEQQSIIEQKCLELLSNAAKLDATDIHLIPREECFDVLLRKYGRFEKTNEIPNDLALRMISYFKFLSSLDISERRKPQSGAFQKFIGQLMYAFRISTLPSSFYKESLAIRLLRQNHTVPLKTLCHFHESVRQLDRLARMDSGLILISGATGSGKTTTLYSMLQYCAQHLSRHVISIEDPVESTQDHLLQIQVNERAGITYSAGLKAVLRHSPEVIMLGEIRDQETAKVAMEAAFSGHLVISTIHAKDTVNCLYRLQDLSVSLEEMRQMLKAVISQRLIETDKQGYKAVFEFLTDKQLQSAIESIIEGHRFTLPYEQTIAGQKALLKGEGYEYTSH</sequence>
<dbReference type="CDD" id="cd01129">
    <property type="entry name" value="PulE-GspE-like"/>
    <property type="match status" value="1"/>
</dbReference>
<keyword evidence="6" id="KW-1185">Reference proteome</keyword>
<dbReference type="Gene3D" id="3.40.50.300">
    <property type="entry name" value="P-loop containing nucleotide triphosphate hydrolases"/>
    <property type="match status" value="1"/>
</dbReference>
<dbReference type="EMBL" id="JACSPZ010000004">
    <property type="protein sequence ID" value="MBD8037138.1"/>
    <property type="molecule type" value="Genomic_DNA"/>
</dbReference>
<proteinExistence type="inferred from homology"/>
<reference evidence="5 6" key="1">
    <citation type="submission" date="2020-08" db="EMBL/GenBank/DDBJ databases">
        <title>A Genomic Blueprint of the Chicken Gut Microbiome.</title>
        <authorList>
            <person name="Gilroy R."/>
            <person name="Ravi A."/>
            <person name="Getino M."/>
            <person name="Pursley I."/>
            <person name="Horton D.L."/>
            <person name="Alikhan N.-F."/>
            <person name="Baker D."/>
            <person name="Gharbi K."/>
            <person name="Hall N."/>
            <person name="Watson M."/>
            <person name="Adriaenssens E.M."/>
            <person name="Foster-Nyarko E."/>
            <person name="Jarju S."/>
            <person name="Secka A."/>
            <person name="Antonio M."/>
            <person name="Oren A."/>
            <person name="Chaudhuri R."/>
            <person name="La Ragione R.M."/>
            <person name="Hildebrand F."/>
            <person name="Pallen M.J."/>
        </authorList>
    </citation>
    <scope>NUCLEOTIDE SEQUENCE [LARGE SCALE GENOMIC DNA]</scope>
    <source>
        <strain evidence="5 6">A46</strain>
    </source>
</reference>
<protein>
    <submittedName>
        <fullName evidence="5">Flp pilus assembly complex ATPase component TadA</fullName>
    </submittedName>
</protein>
<dbReference type="Gene3D" id="3.30.450.90">
    <property type="match status" value="1"/>
</dbReference>
<feature type="domain" description="Bacterial type II secretion system protein E" evidence="4">
    <location>
        <begin position="5"/>
        <end position="283"/>
    </location>
</feature>
<comment type="similarity">
    <text evidence="1">Belongs to the GSP E family.</text>
</comment>
<organism evidence="5 6">
    <name type="scientific">Solibacillus faecavium</name>
    <dbReference type="NCBI Taxonomy" id="2762221"/>
    <lineage>
        <taxon>Bacteria</taxon>
        <taxon>Bacillati</taxon>
        <taxon>Bacillota</taxon>
        <taxon>Bacilli</taxon>
        <taxon>Bacillales</taxon>
        <taxon>Caryophanaceae</taxon>
        <taxon>Solibacillus</taxon>
    </lineage>
</organism>
<dbReference type="SUPFAM" id="SSF52540">
    <property type="entry name" value="P-loop containing nucleoside triphosphate hydrolases"/>
    <property type="match status" value="1"/>
</dbReference>
<dbReference type="Pfam" id="PF00437">
    <property type="entry name" value="T2SSE"/>
    <property type="match status" value="1"/>
</dbReference>
<evidence type="ECO:0000259" key="4">
    <source>
        <dbReference type="Pfam" id="PF00437"/>
    </source>
</evidence>
<dbReference type="Proteomes" id="UP000619101">
    <property type="component" value="Unassembled WGS sequence"/>
</dbReference>
<evidence type="ECO:0000313" key="5">
    <source>
        <dbReference type="EMBL" id="MBD8037138.1"/>
    </source>
</evidence>
<comment type="caution">
    <text evidence="5">The sequence shown here is derived from an EMBL/GenBank/DDBJ whole genome shotgun (WGS) entry which is preliminary data.</text>
</comment>
<name>A0ABR8XYX3_9BACL</name>
<evidence type="ECO:0000256" key="3">
    <source>
        <dbReference type="ARBA" id="ARBA00022840"/>
    </source>
</evidence>
<dbReference type="InterPro" id="IPR047667">
    <property type="entry name" value="ATPase_ComGA"/>
</dbReference>
<dbReference type="PANTHER" id="PTHR30258:SF2">
    <property type="entry name" value="COMG OPERON PROTEIN 1"/>
    <property type="match status" value="1"/>
</dbReference>
<dbReference type="InterPro" id="IPR027417">
    <property type="entry name" value="P-loop_NTPase"/>
</dbReference>
<gene>
    <name evidence="5" type="primary">tadA</name>
    <name evidence="5" type="ORF">H9635_10305</name>
</gene>
<keyword evidence="2" id="KW-0547">Nucleotide-binding</keyword>
<dbReference type="InterPro" id="IPR001482">
    <property type="entry name" value="T2SS/T4SS_dom"/>
</dbReference>
<dbReference type="PANTHER" id="PTHR30258">
    <property type="entry name" value="TYPE II SECRETION SYSTEM PROTEIN GSPE-RELATED"/>
    <property type="match status" value="1"/>
</dbReference>
<accession>A0ABR8XYX3</accession>
<evidence type="ECO:0000256" key="1">
    <source>
        <dbReference type="ARBA" id="ARBA00006611"/>
    </source>
</evidence>
<dbReference type="RefSeq" id="WP_191700208.1">
    <property type="nucleotide sequence ID" value="NZ_JACSPZ010000004.1"/>
</dbReference>